<dbReference type="EC" id="3.2.1.4" evidence="9"/>
<proteinExistence type="inferred from homology"/>
<accession>B9GTL8</accession>
<keyword evidence="4 9" id="KW-0136">Cellulose degradation</keyword>
<organism evidence="12 13">
    <name type="scientific">Populus trichocarpa</name>
    <name type="common">Western balsam poplar</name>
    <name type="synonym">Populus balsamifera subsp. trichocarpa</name>
    <dbReference type="NCBI Taxonomy" id="3694"/>
    <lineage>
        <taxon>Eukaryota</taxon>
        <taxon>Viridiplantae</taxon>
        <taxon>Streptophyta</taxon>
        <taxon>Embryophyta</taxon>
        <taxon>Tracheophyta</taxon>
        <taxon>Spermatophyta</taxon>
        <taxon>Magnoliopsida</taxon>
        <taxon>eudicotyledons</taxon>
        <taxon>Gunneridae</taxon>
        <taxon>Pentapetalae</taxon>
        <taxon>rosids</taxon>
        <taxon>fabids</taxon>
        <taxon>Malpighiales</taxon>
        <taxon>Salicaceae</taxon>
        <taxon>Saliceae</taxon>
        <taxon>Populus</taxon>
    </lineage>
</organism>
<feature type="domain" description="Glycoside hydrolase family 9" evidence="11">
    <location>
        <begin position="17"/>
        <end position="141"/>
    </location>
</feature>
<dbReference type="HOGENOM" id="CLU_1328332_0_0_1"/>
<dbReference type="Proteomes" id="UP000006729">
    <property type="component" value="Chromosome 2"/>
</dbReference>
<evidence type="ECO:0000256" key="4">
    <source>
        <dbReference type="ARBA" id="ARBA00023001"/>
    </source>
</evidence>
<name>B9GTL8_POPTR</name>
<dbReference type="InParanoid" id="B9GTL8"/>
<evidence type="ECO:0000259" key="11">
    <source>
        <dbReference type="Pfam" id="PF00759"/>
    </source>
</evidence>
<dbReference type="InterPro" id="IPR012341">
    <property type="entry name" value="6hp_glycosidase-like_sf"/>
</dbReference>
<evidence type="ECO:0000256" key="7">
    <source>
        <dbReference type="ARBA" id="ARBA00023326"/>
    </source>
</evidence>
<dbReference type="STRING" id="3694.B9GTL8"/>
<evidence type="ECO:0000313" key="13">
    <source>
        <dbReference type="Proteomes" id="UP000006729"/>
    </source>
</evidence>
<evidence type="ECO:0000313" key="12">
    <source>
        <dbReference type="EMBL" id="PNT48296.1"/>
    </source>
</evidence>
<dbReference type="PANTHER" id="PTHR22298">
    <property type="entry name" value="ENDO-1,4-BETA-GLUCANASE"/>
    <property type="match status" value="1"/>
</dbReference>
<evidence type="ECO:0000256" key="5">
    <source>
        <dbReference type="ARBA" id="ARBA00023277"/>
    </source>
</evidence>
<dbReference type="GO" id="GO:0008810">
    <property type="term" value="F:cellulase activity"/>
    <property type="evidence" value="ECO:0007669"/>
    <property type="project" value="UniProtKB-EC"/>
</dbReference>
<dbReference type="InterPro" id="IPR001701">
    <property type="entry name" value="Glyco_hydro_9"/>
</dbReference>
<feature type="region of interest" description="Disordered" evidence="10">
    <location>
        <begin position="180"/>
        <end position="207"/>
    </location>
</feature>
<dbReference type="SUPFAM" id="SSF48208">
    <property type="entry name" value="Six-hairpin glycosidases"/>
    <property type="match status" value="1"/>
</dbReference>
<evidence type="ECO:0000256" key="9">
    <source>
        <dbReference type="RuleBase" id="RU361166"/>
    </source>
</evidence>
<dbReference type="InterPro" id="IPR008928">
    <property type="entry name" value="6-hairpin_glycosidase_sf"/>
</dbReference>
<keyword evidence="5 8" id="KW-0119">Carbohydrate metabolism</keyword>
<evidence type="ECO:0000256" key="8">
    <source>
        <dbReference type="PROSITE-ProRule" id="PRU10059"/>
    </source>
</evidence>
<evidence type="ECO:0000256" key="3">
    <source>
        <dbReference type="ARBA" id="ARBA00022801"/>
    </source>
</evidence>
<feature type="compositionally biased region" description="Polar residues" evidence="10">
    <location>
        <begin position="180"/>
        <end position="194"/>
    </location>
</feature>
<keyword evidence="13" id="KW-1185">Reference proteome</keyword>
<comment type="similarity">
    <text evidence="2 8 9">Belongs to the glycosyl hydrolase 9 (cellulase E) family.</text>
</comment>
<gene>
    <name evidence="12" type="ORF">POPTR_002G071200</name>
</gene>
<feature type="active site" evidence="8">
    <location>
        <position position="72"/>
    </location>
</feature>
<dbReference type="InterPro" id="IPR018221">
    <property type="entry name" value="Glyco_hydro_9_His_AS"/>
</dbReference>
<reference evidence="12 13" key="1">
    <citation type="journal article" date="2006" name="Science">
        <title>The genome of black cottonwood, Populus trichocarpa (Torr. &amp; Gray).</title>
        <authorList>
            <person name="Tuskan G.A."/>
            <person name="Difazio S."/>
            <person name="Jansson S."/>
            <person name="Bohlmann J."/>
            <person name="Grigoriev I."/>
            <person name="Hellsten U."/>
            <person name="Putnam N."/>
            <person name="Ralph S."/>
            <person name="Rombauts S."/>
            <person name="Salamov A."/>
            <person name="Schein J."/>
            <person name="Sterck L."/>
            <person name="Aerts A."/>
            <person name="Bhalerao R.R."/>
            <person name="Bhalerao R.P."/>
            <person name="Blaudez D."/>
            <person name="Boerjan W."/>
            <person name="Brun A."/>
            <person name="Brunner A."/>
            <person name="Busov V."/>
            <person name="Campbell M."/>
            <person name="Carlson J."/>
            <person name="Chalot M."/>
            <person name="Chapman J."/>
            <person name="Chen G.L."/>
            <person name="Cooper D."/>
            <person name="Coutinho P.M."/>
            <person name="Couturier J."/>
            <person name="Covert S."/>
            <person name="Cronk Q."/>
            <person name="Cunningham R."/>
            <person name="Davis J."/>
            <person name="Degroeve S."/>
            <person name="Dejardin A."/>
            <person name="Depamphilis C."/>
            <person name="Detter J."/>
            <person name="Dirks B."/>
            <person name="Dubchak I."/>
            <person name="Duplessis S."/>
            <person name="Ehlting J."/>
            <person name="Ellis B."/>
            <person name="Gendler K."/>
            <person name="Goodstein D."/>
            <person name="Gribskov M."/>
            <person name="Grimwood J."/>
            <person name="Groover A."/>
            <person name="Gunter L."/>
            <person name="Hamberger B."/>
            <person name="Heinze B."/>
            <person name="Helariutta Y."/>
            <person name="Henrissat B."/>
            <person name="Holligan D."/>
            <person name="Holt R."/>
            <person name="Huang W."/>
            <person name="Islam-Faridi N."/>
            <person name="Jones S."/>
            <person name="Jones-Rhoades M."/>
            <person name="Jorgensen R."/>
            <person name="Joshi C."/>
            <person name="Kangasjarvi J."/>
            <person name="Karlsson J."/>
            <person name="Kelleher C."/>
            <person name="Kirkpatrick R."/>
            <person name="Kirst M."/>
            <person name="Kohler A."/>
            <person name="Kalluri U."/>
            <person name="Larimer F."/>
            <person name="Leebens-Mack J."/>
            <person name="Leple J.C."/>
            <person name="Locascio P."/>
            <person name="Lou Y."/>
            <person name="Lucas S."/>
            <person name="Martin F."/>
            <person name="Montanini B."/>
            <person name="Napoli C."/>
            <person name="Nelson D.R."/>
            <person name="Nelson C."/>
            <person name="Nieminen K."/>
            <person name="Nilsson O."/>
            <person name="Pereda V."/>
            <person name="Peter G."/>
            <person name="Philippe R."/>
            <person name="Pilate G."/>
            <person name="Poliakov A."/>
            <person name="Razumovskaya J."/>
            <person name="Richardson P."/>
            <person name="Rinaldi C."/>
            <person name="Ritland K."/>
            <person name="Rouze P."/>
            <person name="Ryaboy D."/>
            <person name="Schmutz J."/>
            <person name="Schrader J."/>
            <person name="Segerman B."/>
            <person name="Shin H."/>
            <person name="Siddiqui A."/>
            <person name="Sterky F."/>
            <person name="Terry A."/>
            <person name="Tsai C.J."/>
            <person name="Uberbacher E."/>
            <person name="Unneberg P."/>
            <person name="Vahala J."/>
            <person name="Wall K."/>
            <person name="Wessler S."/>
            <person name="Yang G."/>
            <person name="Yin T."/>
            <person name="Douglas C."/>
            <person name="Marra M."/>
            <person name="Sandberg G."/>
            <person name="Van de Peer Y."/>
            <person name="Rokhsar D."/>
        </authorList>
    </citation>
    <scope>NUCLEOTIDE SEQUENCE [LARGE SCALE GENOMIC DNA]</scope>
    <source>
        <strain evidence="13">cv. Nisqually</strain>
    </source>
</reference>
<dbReference type="EMBL" id="CM009291">
    <property type="protein sequence ID" value="PNT48296.1"/>
    <property type="molecule type" value="Genomic_DNA"/>
</dbReference>
<comment type="catalytic activity">
    <reaction evidence="1 9">
        <text>Endohydrolysis of (1-&gt;4)-beta-D-glucosidic linkages in cellulose, lichenin and cereal beta-D-glucans.</text>
        <dbReference type="EC" id="3.2.1.4"/>
    </reaction>
</comment>
<evidence type="ECO:0000256" key="10">
    <source>
        <dbReference type="SAM" id="MobiDB-lite"/>
    </source>
</evidence>
<dbReference type="PROSITE" id="PS00592">
    <property type="entry name" value="GH9_2"/>
    <property type="match status" value="1"/>
</dbReference>
<sequence length="207" mass="23245">MKYTTGHQVGRSSRPHHGEPLQFSATASFLSKLYSNCLKLLRRSGVYYMLGDNPKKMSYMVGFGNKYPTQVHHRVASIRWDDQNYSCPEGDRWLSSKEPNPNILYGAMVAGPDKLDNFLDERKVMVHRATIASNADLVVALIALHDLPHKSSDSNDTHLGIDLLHLRTIKAVFTRRASQTNLSMQHHGTKSTAGYDQVEGRSNGKIH</sequence>
<evidence type="ECO:0000256" key="1">
    <source>
        <dbReference type="ARBA" id="ARBA00000966"/>
    </source>
</evidence>
<dbReference type="Pfam" id="PF00759">
    <property type="entry name" value="Glyco_hydro_9"/>
    <property type="match status" value="1"/>
</dbReference>
<keyword evidence="3 8" id="KW-0378">Hydrolase</keyword>
<protein>
    <recommendedName>
        <fullName evidence="9">Endoglucanase</fullName>
        <ecNumber evidence="9">3.2.1.4</ecNumber>
    </recommendedName>
</protein>
<keyword evidence="7 8" id="KW-0624">Polysaccharide degradation</keyword>
<dbReference type="GO" id="GO:0030245">
    <property type="term" value="P:cellulose catabolic process"/>
    <property type="evidence" value="ECO:0007669"/>
    <property type="project" value="UniProtKB-KW"/>
</dbReference>
<dbReference type="AlphaFoldDB" id="B9GTL8"/>
<dbReference type="eggNOG" id="ENOG502QPI6">
    <property type="taxonomic scope" value="Eukaryota"/>
</dbReference>
<keyword evidence="6 8" id="KW-0326">Glycosidase</keyword>
<evidence type="ECO:0000256" key="6">
    <source>
        <dbReference type="ARBA" id="ARBA00023295"/>
    </source>
</evidence>
<evidence type="ECO:0000256" key="2">
    <source>
        <dbReference type="ARBA" id="ARBA00007072"/>
    </source>
</evidence>
<dbReference type="Gene3D" id="1.50.10.10">
    <property type="match status" value="1"/>
</dbReference>